<dbReference type="Gene3D" id="1.20.1250.20">
    <property type="entry name" value="MFS general substrate transporter like domains"/>
    <property type="match status" value="1"/>
</dbReference>
<feature type="transmembrane region" description="Helical" evidence="5">
    <location>
        <begin position="326"/>
        <end position="346"/>
    </location>
</feature>
<keyword evidence="4 5" id="KW-0472">Membrane</keyword>
<feature type="transmembrane region" description="Helical" evidence="5">
    <location>
        <begin position="366"/>
        <end position="387"/>
    </location>
</feature>
<evidence type="ECO:0000313" key="7">
    <source>
        <dbReference type="EMBL" id="CAI4052282.1"/>
    </source>
</evidence>
<feature type="transmembrane region" description="Helical" evidence="5">
    <location>
        <begin position="222"/>
        <end position="243"/>
    </location>
</feature>
<comment type="subcellular location">
    <subcellularLocation>
        <location evidence="1">Membrane</location>
        <topology evidence="1">Multi-pass membrane protein</topology>
    </subcellularLocation>
</comment>
<dbReference type="InterPro" id="IPR011701">
    <property type="entry name" value="MFS"/>
</dbReference>
<evidence type="ECO:0000256" key="5">
    <source>
        <dbReference type="SAM" id="Phobius"/>
    </source>
</evidence>
<dbReference type="PROSITE" id="PS50850">
    <property type="entry name" value="MFS"/>
    <property type="match status" value="1"/>
</dbReference>
<sequence length="540" mass="59720">MNVLIYETCATKSEKVPGTAFLDDRGVGEENIDSNLKKAAGKNIILSPQPSDQPDDPLNWSKKIKTLYFIGILLTSVGPAIMGPLLVPAFNELSSIFDVPLTTVAQLNGGLVMSLGVSSYLCNQLSSIYGKRLLFLLTSLCQVVIAIWGACSKSFRSLIAARIFQGLFMGMSYSAAGTSSIADVFFVHERAKYVGIWSFVLLTTNNITPIISGYVIEDLSWKWSFGFLAIYLFVCLVFHFFLVPESAFKRDTKTEVFYQGVSKAESLSVHDQKKEYQVSAASESSGLQDTKEYSFKKSLRVYRGRQSELSLFYVLFRPWLMLQNPIVIWGVLQWCLCYTWVIMIGSVASQMFTAPPYNFSVSSTGVISGVAPLIGTTIGTLASGTISDYLIDFMARKNNGVYEPEFRLFMMIPYMILLLIGGFGTGWQVENGKSWISVAVYLAILFCGVACGVTSIITYTVDSLGDCSGEAFGLMMLVKSAFAYGLIWKFNTWYAERGAKSVYGIMSGATCAVILLSIPMYIFGKRGRLYVKQHGIYKVE</sequence>
<dbReference type="GO" id="GO:0005886">
    <property type="term" value="C:plasma membrane"/>
    <property type="evidence" value="ECO:0007669"/>
    <property type="project" value="TreeGrafter"/>
</dbReference>
<accession>A0AA35NNJ7</accession>
<reference evidence="7" key="1">
    <citation type="submission" date="2022-10" db="EMBL/GenBank/DDBJ databases">
        <authorList>
            <person name="Byrne P K."/>
        </authorList>
    </citation>
    <scope>NUCLEOTIDE SEQUENCE</scope>
    <source>
        <strain evidence="7">CBS7001</strain>
    </source>
</reference>
<dbReference type="Proteomes" id="UP001162090">
    <property type="component" value="Chromosome 15"/>
</dbReference>
<feature type="transmembrane region" description="Helical" evidence="5">
    <location>
        <begin position="67"/>
        <end position="87"/>
    </location>
</feature>
<evidence type="ECO:0000313" key="8">
    <source>
        <dbReference type="Proteomes" id="UP001162090"/>
    </source>
</evidence>
<feature type="transmembrane region" description="Helical" evidence="5">
    <location>
        <begin position="502"/>
        <end position="523"/>
    </location>
</feature>
<dbReference type="PANTHER" id="PTHR23502:SF4">
    <property type="entry name" value="MAJOR FACILITATOR SUPERFAMILY (MFS) PROFILE DOMAIN-CONTAINING PROTEIN-RELATED"/>
    <property type="match status" value="1"/>
</dbReference>
<dbReference type="GO" id="GO:0022857">
    <property type="term" value="F:transmembrane transporter activity"/>
    <property type="evidence" value="ECO:0007669"/>
    <property type="project" value="InterPro"/>
</dbReference>
<feature type="transmembrane region" description="Helical" evidence="5">
    <location>
        <begin position="471"/>
        <end position="490"/>
    </location>
</feature>
<evidence type="ECO:0000256" key="1">
    <source>
        <dbReference type="ARBA" id="ARBA00004141"/>
    </source>
</evidence>
<dbReference type="Pfam" id="PF07690">
    <property type="entry name" value="MFS_1"/>
    <property type="match status" value="1"/>
</dbReference>
<feature type="transmembrane region" description="Helical" evidence="5">
    <location>
        <begin position="163"/>
        <end position="187"/>
    </location>
</feature>
<dbReference type="AlphaFoldDB" id="A0AA35NNJ7"/>
<evidence type="ECO:0000256" key="2">
    <source>
        <dbReference type="ARBA" id="ARBA00022692"/>
    </source>
</evidence>
<dbReference type="InterPro" id="IPR020846">
    <property type="entry name" value="MFS_dom"/>
</dbReference>
<organism evidence="7 8">
    <name type="scientific">Saccharomyces uvarum</name>
    <name type="common">Yeast</name>
    <name type="synonym">Saccharomyces bayanus var. uvarum</name>
    <dbReference type="NCBI Taxonomy" id="230603"/>
    <lineage>
        <taxon>Eukaryota</taxon>
        <taxon>Fungi</taxon>
        <taxon>Dikarya</taxon>
        <taxon>Ascomycota</taxon>
        <taxon>Saccharomycotina</taxon>
        <taxon>Saccharomycetes</taxon>
        <taxon>Saccharomycetales</taxon>
        <taxon>Saccharomycetaceae</taxon>
        <taxon>Saccharomyces</taxon>
    </lineage>
</organism>
<proteinExistence type="predicted"/>
<evidence type="ECO:0000256" key="4">
    <source>
        <dbReference type="ARBA" id="ARBA00023136"/>
    </source>
</evidence>
<protein>
    <recommendedName>
        <fullName evidence="6">Major facilitator superfamily (MFS) profile domain-containing protein</fullName>
    </recommendedName>
</protein>
<evidence type="ECO:0000259" key="6">
    <source>
        <dbReference type="PROSITE" id="PS50850"/>
    </source>
</evidence>
<keyword evidence="3 5" id="KW-1133">Transmembrane helix</keyword>
<dbReference type="SUPFAM" id="SSF103473">
    <property type="entry name" value="MFS general substrate transporter"/>
    <property type="match status" value="1"/>
</dbReference>
<dbReference type="EMBL" id="OX365926">
    <property type="protein sequence ID" value="CAI4052282.1"/>
    <property type="molecule type" value="Genomic_DNA"/>
</dbReference>
<dbReference type="PANTHER" id="PTHR23502">
    <property type="entry name" value="MAJOR FACILITATOR SUPERFAMILY"/>
    <property type="match status" value="1"/>
</dbReference>
<feature type="transmembrane region" description="Helical" evidence="5">
    <location>
        <begin position="99"/>
        <end position="121"/>
    </location>
</feature>
<gene>
    <name evidence="7" type="primary">SUVC15G3780</name>
    <name evidence="7" type="ORF">SUVC_15G3780</name>
</gene>
<feature type="transmembrane region" description="Helical" evidence="5">
    <location>
        <begin position="435"/>
        <end position="459"/>
    </location>
</feature>
<feature type="domain" description="Major facilitator superfamily (MFS) profile" evidence="6">
    <location>
        <begin position="64"/>
        <end position="540"/>
    </location>
</feature>
<keyword evidence="2 5" id="KW-0812">Transmembrane</keyword>
<feature type="transmembrane region" description="Helical" evidence="5">
    <location>
        <begin position="408"/>
        <end position="429"/>
    </location>
</feature>
<feature type="transmembrane region" description="Helical" evidence="5">
    <location>
        <begin position="194"/>
        <end position="216"/>
    </location>
</feature>
<dbReference type="InterPro" id="IPR036259">
    <property type="entry name" value="MFS_trans_sf"/>
</dbReference>
<name>A0AA35NNJ7_SACUV</name>
<feature type="transmembrane region" description="Helical" evidence="5">
    <location>
        <begin position="133"/>
        <end position="151"/>
    </location>
</feature>
<evidence type="ECO:0000256" key="3">
    <source>
        <dbReference type="ARBA" id="ARBA00022989"/>
    </source>
</evidence>